<gene>
    <name evidence="1" type="ORF">MRATA1EN22A_LOCUS11062</name>
</gene>
<proteinExistence type="predicted"/>
<dbReference type="EMBL" id="OX596104">
    <property type="protein sequence ID" value="CAN0034412.1"/>
    <property type="molecule type" value="Genomic_DNA"/>
</dbReference>
<reference evidence="1" key="1">
    <citation type="submission" date="2023-05" db="EMBL/GenBank/DDBJ databases">
        <authorList>
            <consortium name="ELIXIR-Norway"/>
        </authorList>
    </citation>
    <scope>NUCLEOTIDE SEQUENCE</scope>
</reference>
<name>A0AC59YWI3_RANTA</name>
<reference evidence="1" key="2">
    <citation type="submission" date="2025-03" db="EMBL/GenBank/DDBJ databases">
        <authorList>
            <consortium name="ELIXIR-Norway"/>
            <consortium name="Elixir Norway"/>
        </authorList>
    </citation>
    <scope>NUCLEOTIDE SEQUENCE</scope>
</reference>
<protein>
    <submittedName>
        <fullName evidence="1">Uncharacterized protein</fullName>
    </submittedName>
</protein>
<organism evidence="1 2">
    <name type="scientific">Rangifer tarandus platyrhynchus</name>
    <name type="common">Svalbard reindeer</name>
    <dbReference type="NCBI Taxonomy" id="3082113"/>
    <lineage>
        <taxon>Eukaryota</taxon>
        <taxon>Metazoa</taxon>
        <taxon>Chordata</taxon>
        <taxon>Craniata</taxon>
        <taxon>Vertebrata</taxon>
        <taxon>Euteleostomi</taxon>
        <taxon>Mammalia</taxon>
        <taxon>Eutheria</taxon>
        <taxon>Laurasiatheria</taxon>
        <taxon>Artiodactyla</taxon>
        <taxon>Ruminantia</taxon>
        <taxon>Pecora</taxon>
        <taxon>Cervidae</taxon>
        <taxon>Odocoileinae</taxon>
        <taxon>Rangifer</taxon>
    </lineage>
</organism>
<evidence type="ECO:0000313" key="1">
    <source>
        <dbReference type="EMBL" id="CAN0034412.1"/>
    </source>
</evidence>
<accession>A0AC59YWI3</accession>
<dbReference type="Proteomes" id="UP001162501">
    <property type="component" value="Chromosome 20"/>
</dbReference>
<sequence length="117" mass="12182">MGGAFQMVPIQGYPSKSVKMLLMAPWACSAGVSLLSFPKQAPQTPSALSLGGLAPACVPKSAGQSELETSRELGRGPSPWLCPQDSRGPAPAVEFSVRMVWVCCVPIASHRTSVQAG</sequence>
<evidence type="ECO:0000313" key="2">
    <source>
        <dbReference type="Proteomes" id="UP001162501"/>
    </source>
</evidence>